<dbReference type="GO" id="GO:0005524">
    <property type="term" value="F:ATP binding"/>
    <property type="evidence" value="ECO:0007669"/>
    <property type="project" value="InterPro"/>
</dbReference>
<gene>
    <name evidence="5" type="ORF">CCAE0312_LOCUS7638</name>
</gene>
<dbReference type="SUPFAM" id="SSF52540">
    <property type="entry name" value="P-loop containing nucleoside triphosphate hydrolases"/>
    <property type="match status" value="2"/>
</dbReference>
<organism evidence="5">
    <name type="scientific">Compsopogon caeruleus</name>
    <dbReference type="NCBI Taxonomy" id="31354"/>
    <lineage>
        <taxon>Eukaryota</taxon>
        <taxon>Rhodophyta</taxon>
        <taxon>Compsopogonophyceae</taxon>
        <taxon>Compsopogonales</taxon>
        <taxon>Compsopogonaceae</taxon>
        <taxon>Compsopogon</taxon>
    </lineage>
</organism>
<dbReference type="Gene3D" id="3.40.50.300">
    <property type="entry name" value="P-loop containing nucleotide triphosphate hydrolases"/>
    <property type="match status" value="2"/>
</dbReference>
<dbReference type="EMBL" id="HBGH01013629">
    <property type="protein sequence ID" value="CAD9235547.1"/>
    <property type="molecule type" value="Transcribed_RNA"/>
</dbReference>
<dbReference type="Pfam" id="PF00406">
    <property type="entry name" value="ADK"/>
    <property type="match status" value="1"/>
</dbReference>
<keyword evidence="1 4" id="KW-0808">Transferase</keyword>
<sequence>MQSLGAELAVAGRRAAGAGPGCAMLGRASLSPARGAAGCGLRVSPSLESGMTVIRLPQSVASPGVSASANSGGLLRRKSVSFDEGLDQIRAGLASAEAGRMWTKAMDAVSDFDTDDEGEDRARESIINELAARTPTSSATTQPENLVALAKEHMDAGKLVPDSVVVGLLEERMKRSDCVRSGWILDGFPRNMEQVHALARRARLPHLVVHMEVEDEEIIERILHRKVDPVTGKIYNTKMGLPQDPVVAKRLTTRADDNVHTVRKRLAAWRENHDQVIAAFSEHGVDVVHVPSGGAATQQQVYDRVRSAVFDRLLVENLNQAGSVSTPGSGPLNIVFVGKPGCGKGTQSTRLSEEFGLTHLSTGDMLREVCADKPPLPRRDTHASRPRIIQSLALDDHYSVMRKSVISSIA</sequence>
<evidence type="ECO:0000256" key="1">
    <source>
        <dbReference type="ARBA" id="ARBA00022679"/>
    </source>
</evidence>
<evidence type="ECO:0000256" key="3">
    <source>
        <dbReference type="ARBA" id="ARBA00022777"/>
    </source>
</evidence>
<dbReference type="GO" id="GO:0006139">
    <property type="term" value="P:nucleobase-containing compound metabolic process"/>
    <property type="evidence" value="ECO:0007669"/>
    <property type="project" value="InterPro"/>
</dbReference>
<accession>A0A7S1XGD0</accession>
<dbReference type="Pfam" id="PF13207">
    <property type="entry name" value="AAA_17"/>
    <property type="match status" value="1"/>
</dbReference>
<dbReference type="PRINTS" id="PR00094">
    <property type="entry name" value="ADENYLTKNASE"/>
</dbReference>
<keyword evidence="3 4" id="KW-0418">Kinase</keyword>
<dbReference type="HAMAP" id="MF_00235">
    <property type="entry name" value="Adenylate_kinase_Adk"/>
    <property type="match status" value="1"/>
</dbReference>
<reference evidence="5" key="1">
    <citation type="submission" date="2021-01" db="EMBL/GenBank/DDBJ databases">
        <authorList>
            <person name="Corre E."/>
            <person name="Pelletier E."/>
            <person name="Niang G."/>
            <person name="Scheremetjew M."/>
            <person name="Finn R."/>
            <person name="Kale V."/>
            <person name="Holt S."/>
            <person name="Cochrane G."/>
            <person name="Meng A."/>
            <person name="Brown T."/>
            <person name="Cohen L."/>
        </authorList>
    </citation>
    <scope>NUCLEOTIDE SEQUENCE</scope>
    <source>
        <strain evidence="5">SAG 36.94</strain>
    </source>
</reference>
<protein>
    <recommendedName>
        <fullName evidence="6">Adenylate kinase active site lid domain-containing protein</fullName>
    </recommendedName>
</protein>
<evidence type="ECO:0000256" key="2">
    <source>
        <dbReference type="ARBA" id="ARBA00022741"/>
    </source>
</evidence>
<dbReference type="AlphaFoldDB" id="A0A7S1XGD0"/>
<proteinExistence type="inferred from homology"/>
<dbReference type="PROSITE" id="PS00113">
    <property type="entry name" value="ADENYLATE_KINASE"/>
    <property type="match status" value="1"/>
</dbReference>
<dbReference type="CDD" id="cd01428">
    <property type="entry name" value="ADK"/>
    <property type="match status" value="1"/>
</dbReference>
<evidence type="ECO:0008006" key="6">
    <source>
        <dbReference type="Google" id="ProtNLM"/>
    </source>
</evidence>
<dbReference type="GO" id="GO:0019205">
    <property type="term" value="F:nucleobase-containing compound kinase activity"/>
    <property type="evidence" value="ECO:0007669"/>
    <property type="project" value="InterPro"/>
</dbReference>
<comment type="similarity">
    <text evidence="4">Belongs to the adenylate kinase family.</text>
</comment>
<keyword evidence="2" id="KW-0547">Nucleotide-binding</keyword>
<name>A0A7S1XGD0_9RHOD</name>
<evidence type="ECO:0000313" key="5">
    <source>
        <dbReference type="EMBL" id="CAD9235547.1"/>
    </source>
</evidence>
<dbReference type="InterPro" id="IPR033690">
    <property type="entry name" value="Adenylat_kinase_CS"/>
</dbReference>
<dbReference type="InterPro" id="IPR000850">
    <property type="entry name" value="Adenylat/UMP-CMP_kin"/>
</dbReference>
<evidence type="ECO:0000256" key="4">
    <source>
        <dbReference type="RuleBase" id="RU003330"/>
    </source>
</evidence>
<dbReference type="InterPro" id="IPR027417">
    <property type="entry name" value="P-loop_NTPase"/>
</dbReference>
<dbReference type="PANTHER" id="PTHR23359">
    <property type="entry name" value="NUCLEOTIDE KINASE"/>
    <property type="match status" value="1"/>
</dbReference>